<dbReference type="EMBL" id="JAWZSR010000003">
    <property type="protein sequence ID" value="MDX8045610.1"/>
    <property type="molecule type" value="Genomic_DNA"/>
</dbReference>
<dbReference type="Proteomes" id="UP001277972">
    <property type="component" value="Unassembled WGS sequence"/>
</dbReference>
<evidence type="ECO:0000313" key="2">
    <source>
        <dbReference type="Proteomes" id="UP001277972"/>
    </source>
</evidence>
<organism evidence="1 2">
    <name type="scientific">Gracilibacillus pellucidus</name>
    <dbReference type="NCBI Taxonomy" id="3095368"/>
    <lineage>
        <taxon>Bacteria</taxon>
        <taxon>Bacillati</taxon>
        <taxon>Bacillota</taxon>
        <taxon>Bacilli</taxon>
        <taxon>Bacillales</taxon>
        <taxon>Bacillaceae</taxon>
        <taxon>Gracilibacillus</taxon>
    </lineage>
</organism>
<name>A0ACC6M3S3_9BACI</name>
<comment type="caution">
    <text evidence="1">The sequence shown here is derived from an EMBL/GenBank/DDBJ whole genome shotgun (WGS) entry which is preliminary data.</text>
</comment>
<proteinExistence type="predicted"/>
<evidence type="ECO:0000313" key="1">
    <source>
        <dbReference type="EMBL" id="MDX8045610.1"/>
    </source>
</evidence>
<gene>
    <name evidence="1" type="ORF">SH601_06375</name>
</gene>
<sequence length="454" mass="52038">MILKITLVLFVFFIFFQFVYILYPLYAVKEKEKIKKLGNEKGVSIIIPAYNEEKVILNCLEGIRQLDYHNYEALFVNDGSTDQTLDVLHTHLDLQVTSTKLPTGKIPHEEVKEIYQSNLYPNIYVIDKKNGGKADALNAGTEYVAKEIVVTLDADSIMDSMSLHAINVSFENKEIVAAGGLVQIQQGYTGDLQKPNPIFSIKGLIRHQVLQYMTAFYLHKLTQAKLNSITVIAGAFGAFRKKALFDVDGYRRTVGEDMDITLKVHRLIKTNKNYKNNRLTFIPQAICYTECPENFRELYNQRIRWQKAFVDCIFHFRKSFFRKLGFSPSFFLLFDSLFFGTINAYPTILIPVTLLFNQDNYIVAAGLFSVATFLAIYQGIVTLVVSRRFGIIYSKKQLPRVLFFIPLEAISYRLLGLLFVTTGTLLYFKNKNSWYVSKRVGTKEQALLLEKKAV</sequence>
<protein>
    <submittedName>
        <fullName evidence="1">Glycosyltransferase family 2 protein</fullName>
    </submittedName>
</protein>
<keyword evidence="2" id="KW-1185">Reference proteome</keyword>
<reference evidence="1" key="1">
    <citation type="submission" date="2023-11" db="EMBL/GenBank/DDBJ databases">
        <title>Gracilibacillus pellucida a moderately halophilic bacterium isolated from saline soil in Xinjiang province.</title>
        <authorList>
            <person name="Zhang Z."/>
            <person name="Tan F."/>
            <person name="Wang Y."/>
            <person name="Xia M."/>
        </authorList>
    </citation>
    <scope>NUCLEOTIDE SEQUENCE</scope>
    <source>
        <strain evidence="1">S3-1-1</strain>
    </source>
</reference>
<accession>A0ACC6M3S3</accession>